<dbReference type="Pfam" id="PF07386">
    <property type="entry name" value="DUF1499"/>
    <property type="match status" value="1"/>
</dbReference>
<dbReference type="OrthoDB" id="41501at2759"/>
<organism evidence="1 2">
    <name type="scientific">Pycnococcus provasolii</name>
    <dbReference type="NCBI Taxonomy" id="41880"/>
    <lineage>
        <taxon>Eukaryota</taxon>
        <taxon>Viridiplantae</taxon>
        <taxon>Chlorophyta</taxon>
        <taxon>Pseudoscourfieldiophyceae</taxon>
        <taxon>Pseudoscourfieldiales</taxon>
        <taxon>Pycnococcaceae</taxon>
        <taxon>Pycnococcus</taxon>
    </lineage>
</organism>
<proteinExistence type="predicted"/>
<dbReference type="AlphaFoldDB" id="A0A830HW75"/>
<name>A0A830HW75_9CHLO</name>
<keyword evidence="2" id="KW-1185">Reference proteome</keyword>
<protein>
    <recommendedName>
        <fullName evidence="3">DUF1499 domain-containing protein</fullName>
    </recommendedName>
</protein>
<dbReference type="PANTHER" id="PTHR34801:SF2">
    <property type="entry name" value="EXPRESSED PROTEIN"/>
    <property type="match status" value="1"/>
</dbReference>
<evidence type="ECO:0000313" key="1">
    <source>
        <dbReference type="EMBL" id="GHP11412.1"/>
    </source>
</evidence>
<evidence type="ECO:0000313" key="2">
    <source>
        <dbReference type="Proteomes" id="UP000660262"/>
    </source>
</evidence>
<dbReference type="InterPro" id="IPR010865">
    <property type="entry name" value="DUF1499"/>
</dbReference>
<accession>A0A830HW75</accession>
<dbReference type="Proteomes" id="UP000660262">
    <property type="component" value="Unassembled WGS sequence"/>
</dbReference>
<dbReference type="EMBL" id="BNJQ01000034">
    <property type="protein sequence ID" value="GHP11412.1"/>
    <property type="molecule type" value="Genomic_DNA"/>
</dbReference>
<dbReference type="PANTHER" id="PTHR34801">
    <property type="entry name" value="EXPRESSED PROTEIN"/>
    <property type="match status" value="1"/>
</dbReference>
<sequence length="231" mass="24917">MAMTSTTSMTALFSRKTSASSASASTASSVGSGGVTSLTSSVALSIAISASAFCMDFAVAPQAAEAALLPIGGAPRPTRQLGIVDYGGSVKTLHLCPSTPNCISTAEEANDPKHYVPPWTFPKTLSTQEAMEQLKEAINTTNPDKFDHDIVTVNKNYLYAEYTSPTFGFVDDVEFFFPERTTDEEGNYTSPPVVEYRSASRVGDSDFDVNRKRIKALRLELQKKGWRSVGF</sequence>
<reference evidence="1" key="1">
    <citation type="submission" date="2020-10" db="EMBL/GenBank/DDBJ databases">
        <title>Unveiling of a novel bifunctional photoreceptor, Dualchrome1, isolated from a cosmopolitan green alga.</title>
        <authorList>
            <person name="Suzuki S."/>
            <person name="Kawachi M."/>
        </authorList>
    </citation>
    <scope>NUCLEOTIDE SEQUENCE</scope>
    <source>
        <strain evidence="1">NIES 2893</strain>
    </source>
</reference>
<comment type="caution">
    <text evidence="1">The sequence shown here is derived from an EMBL/GenBank/DDBJ whole genome shotgun (WGS) entry which is preliminary data.</text>
</comment>
<evidence type="ECO:0008006" key="3">
    <source>
        <dbReference type="Google" id="ProtNLM"/>
    </source>
</evidence>
<gene>
    <name evidence="1" type="ORF">PPROV_001014000</name>
</gene>